<gene>
    <name evidence="3" type="primary">gcvPA</name>
    <name evidence="6" type="ORF">D1869_07030</name>
    <name evidence="5" type="ORF">HNQ62_000323</name>
</gene>
<dbReference type="EMBL" id="CP045484">
    <property type="protein sequence ID" value="QGR16954.1"/>
    <property type="molecule type" value="Genomic_DNA"/>
</dbReference>
<evidence type="ECO:0000313" key="7">
    <source>
        <dbReference type="Proteomes" id="UP000427373"/>
    </source>
</evidence>
<dbReference type="EC" id="1.4.4.2" evidence="3"/>
<dbReference type="Proteomes" id="UP000582213">
    <property type="component" value="Unassembled WGS sequence"/>
</dbReference>
<dbReference type="KEGG" id="soh:D1869_07030"/>
<dbReference type="GeneID" id="42800987"/>
<evidence type="ECO:0000256" key="2">
    <source>
        <dbReference type="ARBA" id="ARBA00049026"/>
    </source>
</evidence>
<comment type="subunit">
    <text evidence="3">The glycine cleavage system is composed of four proteins: P, T, L and H. In this organism, the P 'protein' is a heterodimer of two subunits.</text>
</comment>
<evidence type="ECO:0000313" key="6">
    <source>
        <dbReference type="EMBL" id="QGR16954.1"/>
    </source>
</evidence>
<dbReference type="AlphaFoldDB" id="A0A650CGH3"/>
<dbReference type="SUPFAM" id="SSF53383">
    <property type="entry name" value="PLP-dependent transferases"/>
    <property type="match status" value="1"/>
</dbReference>
<dbReference type="InterPro" id="IPR015421">
    <property type="entry name" value="PyrdxlP-dep_Trfase_major"/>
</dbReference>
<dbReference type="GO" id="GO:0019464">
    <property type="term" value="P:glycine decarboxylation via glycine cleavage system"/>
    <property type="evidence" value="ECO:0007669"/>
    <property type="project" value="UniProtKB-UniRule"/>
</dbReference>
<keyword evidence="1 3" id="KW-0560">Oxidoreductase</keyword>
<evidence type="ECO:0000259" key="4">
    <source>
        <dbReference type="Pfam" id="PF02347"/>
    </source>
</evidence>
<dbReference type="Pfam" id="PF02347">
    <property type="entry name" value="GDC-P"/>
    <property type="match status" value="1"/>
</dbReference>
<dbReference type="Gene3D" id="3.90.1150.10">
    <property type="entry name" value="Aspartate Aminotransferase, domain 1"/>
    <property type="match status" value="1"/>
</dbReference>
<organism evidence="6 7">
    <name type="scientific">Sulfurisphaera ohwakuensis</name>
    <dbReference type="NCBI Taxonomy" id="69656"/>
    <lineage>
        <taxon>Archaea</taxon>
        <taxon>Thermoproteota</taxon>
        <taxon>Thermoprotei</taxon>
        <taxon>Sulfolobales</taxon>
        <taxon>Sulfolobaceae</taxon>
        <taxon>Sulfurisphaera</taxon>
    </lineage>
</organism>
<keyword evidence="7" id="KW-1185">Reference proteome</keyword>
<comment type="function">
    <text evidence="3">The glycine cleavage system catalyzes the degradation of glycine. The P protein binds the alpha-amino group of glycine through its pyridoxal phosphate cofactor; CO(2) is released and the remaining methylamine moiety is then transferred to the lipoamide cofactor of the H protein.</text>
</comment>
<comment type="catalytic activity">
    <reaction evidence="2 3">
        <text>N(6)-[(R)-lipoyl]-L-lysyl-[glycine-cleavage complex H protein] + glycine + H(+) = N(6)-[(R)-S(8)-aminomethyldihydrolipoyl]-L-lysyl-[glycine-cleavage complex H protein] + CO2</text>
        <dbReference type="Rhea" id="RHEA:24304"/>
        <dbReference type="Rhea" id="RHEA-COMP:10494"/>
        <dbReference type="Rhea" id="RHEA-COMP:10495"/>
        <dbReference type="ChEBI" id="CHEBI:15378"/>
        <dbReference type="ChEBI" id="CHEBI:16526"/>
        <dbReference type="ChEBI" id="CHEBI:57305"/>
        <dbReference type="ChEBI" id="CHEBI:83099"/>
        <dbReference type="ChEBI" id="CHEBI:83143"/>
        <dbReference type="EC" id="1.4.4.2"/>
    </reaction>
</comment>
<dbReference type="InterPro" id="IPR015424">
    <property type="entry name" value="PyrdxlP-dep_Trfase"/>
</dbReference>
<dbReference type="OrthoDB" id="17655at2157"/>
<protein>
    <recommendedName>
        <fullName evidence="3">Probable glycine dehydrogenase (decarboxylating) subunit 1</fullName>
        <ecNumber evidence="3">1.4.4.2</ecNumber>
    </recommendedName>
    <alternativeName>
        <fullName evidence="3">Glycine cleavage system P-protein subunit 1</fullName>
    </alternativeName>
    <alternativeName>
        <fullName evidence="3">Glycine decarboxylase subunit 1</fullName>
    </alternativeName>
    <alternativeName>
        <fullName evidence="3">Glycine dehydrogenase (aminomethyl-transferring) subunit 1</fullName>
    </alternativeName>
</protein>
<dbReference type="Proteomes" id="UP000427373">
    <property type="component" value="Chromosome"/>
</dbReference>
<reference evidence="6 7" key="1">
    <citation type="submission" date="2019-10" db="EMBL/GenBank/DDBJ databases">
        <title>Genome Sequences from Six Type Strain Members of the Archaeal Family Sulfolobaceae: Acidianus ambivalens, Acidianus infernus, Metallosphaera prunae, Stygiolobus azoricus, Sulfolobus metallicus, and Sulfurisphaera ohwakuensis.</title>
        <authorList>
            <person name="Counts J.A."/>
            <person name="Kelly R.M."/>
        </authorList>
    </citation>
    <scope>NUCLEOTIDE SEQUENCE [LARGE SCALE GENOMIC DNA]</scope>
    <source>
        <strain evidence="6 7">TA-1</strain>
    </source>
</reference>
<dbReference type="InterPro" id="IPR015422">
    <property type="entry name" value="PyrdxlP-dep_Trfase_small"/>
</dbReference>
<evidence type="ECO:0000256" key="3">
    <source>
        <dbReference type="HAMAP-Rule" id="MF_00712"/>
    </source>
</evidence>
<accession>A0A650CGH3</accession>
<name>A0A650CGH3_SULOH</name>
<evidence type="ECO:0000256" key="1">
    <source>
        <dbReference type="ARBA" id="ARBA00023002"/>
    </source>
</evidence>
<evidence type="ECO:0000313" key="8">
    <source>
        <dbReference type="Proteomes" id="UP000582213"/>
    </source>
</evidence>
<comment type="similarity">
    <text evidence="3">Belongs to the GcvP family. N-terminal subunit subfamily.</text>
</comment>
<dbReference type="Gene3D" id="3.40.640.10">
    <property type="entry name" value="Type I PLP-dependent aspartate aminotransferase-like (Major domain)"/>
    <property type="match status" value="1"/>
</dbReference>
<dbReference type="EMBL" id="JACHFY010000001">
    <property type="protein sequence ID" value="MBB5252605.1"/>
    <property type="molecule type" value="Genomic_DNA"/>
</dbReference>
<sequence length="449" mass="51082">MDMHPWLPNIKYIEEMLKSIGVNSIDDLFIDVPEEIKLKKELDLDYKKPLSEYEIILKLQELQNKNKRLKMPPFLGGGLCPHYVPEVVKFIIKRSEFYTAYTPYQPEISQGLLQALFEYQSLIAELFEMEVVNASLYDWGSALAEAIMMANRINKKKTVLVPKLMNPYHKEVVKTWTYGKGIKLVEIPPNERGTIDVSKLENMINEDDVSAIYIQQPNFHGIFEDEIEYIVDIAKKKKIITIMGVSPLALGLIKPPGEYEIDITVGDGQELGLSLNFGGPLLGILATRWDGQLVRQMPGRIVGLTKDSEGKRGFTLILQTREQFARREKATSNITTNEALMAIAAAVYLSLLGRNGIKELAKEIYIRSHYAKKRLEELGVNTVYNGDFFEEFAVDFRTDYDIIHSRLLEKNIHGGLKLGKTQALFCVTEVHTKSMIDELIESIREVFSG</sequence>
<dbReference type="PANTHER" id="PTHR42806:SF1">
    <property type="entry name" value="GLYCINE DEHYDROGENASE (DECARBOXYLATING)"/>
    <property type="match status" value="1"/>
</dbReference>
<reference evidence="5 8" key="2">
    <citation type="submission" date="2020-08" db="EMBL/GenBank/DDBJ databases">
        <title>Genomic Encyclopedia of Type Strains, Phase IV (KMG-IV): sequencing the most valuable type-strain genomes for metagenomic binning, comparative biology and taxonomic classification.</title>
        <authorList>
            <person name="Goeker M."/>
        </authorList>
    </citation>
    <scope>NUCLEOTIDE SEQUENCE [LARGE SCALE GENOMIC DNA]</scope>
    <source>
        <strain evidence="5 8">DSM 12421</strain>
    </source>
</reference>
<dbReference type="GO" id="GO:0009116">
    <property type="term" value="P:nucleoside metabolic process"/>
    <property type="evidence" value="ECO:0007669"/>
    <property type="project" value="InterPro"/>
</dbReference>
<dbReference type="RefSeq" id="WP_156014502.1">
    <property type="nucleotide sequence ID" value="NZ_CP045484.1"/>
</dbReference>
<feature type="domain" description="Glycine cleavage system P-protein N-terminal" evidence="4">
    <location>
        <begin position="14"/>
        <end position="441"/>
    </location>
</feature>
<dbReference type="InterPro" id="IPR020581">
    <property type="entry name" value="GDC_P"/>
</dbReference>
<dbReference type="CDD" id="cd00613">
    <property type="entry name" value="GDC-P"/>
    <property type="match status" value="1"/>
</dbReference>
<dbReference type="NCBIfam" id="NF001696">
    <property type="entry name" value="PRK00451.1"/>
    <property type="match status" value="1"/>
</dbReference>
<dbReference type="PANTHER" id="PTHR42806">
    <property type="entry name" value="GLYCINE CLEAVAGE SYSTEM P-PROTEIN"/>
    <property type="match status" value="1"/>
</dbReference>
<dbReference type="HAMAP" id="MF_00712">
    <property type="entry name" value="GcvPA"/>
    <property type="match status" value="1"/>
</dbReference>
<dbReference type="PIRSF" id="PIRSF006815">
    <property type="entry name" value="GcvPA"/>
    <property type="match status" value="1"/>
</dbReference>
<evidence type="ECO:0000313" key="5">
    <source>
        <dbReference type="EMBL" id="MBB5252605.1"/>
    </source>
</evidence>
<dbReference type="InterPro" id="IPR049315">
    <property type="entry name" value="GDC-P_N"/>
</dbReference>
<proteinExistence type="inferred from homology"/>
<dbReference type="InterPro" id="IPR023010">
    <property type="entry name" value="GcvPA"/>
</dbReference>
<dbReference type="GO" id="GO:0004375">
    <property type="term" value="F:glycine dehydrogenase (decarboxylating) activity"/>
    <property type="evidence" value="ECO:0007669"/>
    <property type="project" value="UniProtKB-EC"/>
</dbReference>